<evidence type="ECO:0000313" key="2">
    <source>
        <dbReference type="EMBL" id="CAF4665769.1"/>
    </source>
</evidence>
<proteinExistence type="predicted"/>
<reference evidence="2" key="1">
    <citation type="submission" date="2021-02" db="EMBL/GenBank/DDBJ databases">
        <authorList>
            <person name="Nowell W R."/>
        </authorList>
    </citation>
    <scope>NUCLEOTIDE SEQUENCE</scope>
</reference>
<dbReference type="OrthoDB" id="414047at2759"/>
<dbReference type="Proteomes" id="UP000681722">
    <property type="component" value="Unassembled WGS sequence"/>
</dbReference>
<dbReference type="InterPro" id="IPR010420">
    <property type="entry name" value="CASTOR/POLLUX/SYM8_dom"/>
</dbReference>
<evidence type="ECO:0000313" key="3">
    <source>
        <dbReference type="Proteomes" id="UP000681722"/>
    </source>
</evidence>
<organism evidence="2 3">
    <name type="scientific">Didymodactylos carnosus</name>
    <dbReference type="NCBI Taxonomy" id="1234261"/>
    <lineage>
        <taxon>Eukaryota</taxon>
        <taxon>Metazoa</taxon>
        <taxon>Spiralia</taxon>
        <taxon>Gnathifera</taxon>
        <taxon>Rotifera</taxon>
        <taxon>Eurotatoria</taxon>
        <taxon>Bdelloidea</taxon>
        <taxon>Philodinida</taxon>
        <taxon>Philodinidae</taxon>
        <taxon>Didymodactylos</taxon>
    </lineage>
</organism>
<protein>
    <recommendedName>
        <fullName evidence="1">CASTOR/POLLUX/SYM8 ion channel conserved domain-containing protein</fullName>
    </recommendedName>
</protein>
<comment type="caution">
    <text evidence="2">The sequence shown here is derived from an EMBL/GenBank/DDBJ whole genome shotgun (WGS) entry which is preliminary data.</text>
</comment>
<dbReference type="Pfam" id="PF06241">
    <property type="entry name" value="Castor_Poll_mid"/>
    <property type="match status" value="1"/>
</dbReference>
<dbReference type="AlphaFoldDB" id="A0A8S2ZXX8"/>
<feature type="non-terminal residue" evidence="2">
    <location>
        <position position="1"/>
    </location>
</feature>
<feature type="non-terminal residue" evidence="2">
    <location>
        <position position="65"/>
    </location>
</feature>
<name>A0A8S2ZXX8_9BILA</name>
<gene>
    <name evidence="2" type="ORF">SRO942_LOCUS50754</name>
</gene>
<feature type="domain" description="CASTOR/POLLUX/SYM8 ion channel conserved" evidence="1">
    <location>
        <begin position="11"/>
        <end position="63"/>
    </location>
</feature>
<evidence type="ECO:0000259" key="1">
    <source>
        <dbReference type="Pfam" id="PF06241"/>
    </source>
</evidence>
<sequence length="65" mass="7416">GDEVMFVHADEIIARIMAQSGRQSGLAVILSSLLSFRDDEIYFKLERALFGRTFHEALFSYEKCS</sequence>
<accession>A0A8S2ZXX8</accession>
<dbReference type="EMBL" id="CAJOBC010147919">
    <property type="protein sequence ID" value="CAF4665769.1"/>
    <property type="molecule type" value="Genomic_DNA"/>
</dbReference>